<proteinExistence type="predicted"/>
<evidence type="ECO:0000256" key="2">
    <source>
        <dbReference type="SAM" id="Phobius"/>
    </source>
</evidence>
<sequence>MTAPATVQRRVVSTSRSARLRRTVHAESLWLTLLMVSTVVLSWAVITFQQSVPMTTMVLPLAVGTLLLGPGRLPWFVVFVLLALSLCVWLQDVFDLRRGVSVAVIFLYGLVVLLSSFRRTRLGVSGFRGESMLVDLRDQITDQGRLPRLPESWYAESVLRSAGGTPFAGDFTVANLADEGRRLDLVVVDVSGKGEEAGTRALMLSGALSGLLGALPPAYFLPSANRYLLRQDWPEGFATAVHLSVDLDSGEYELRTAGHPPALQLSAGSGRWSTLETEGPVLGLMADATYEVLRGKLQRGDSVLLYTDGLVETALRDYSQGIDRLRGRAERLLTKGVEGAAERLVAQLGASDDDRALVLLHRR</sequence>
<evidence type="ECO:0000259" key="3">
    <source>
        <dbReference type="SMART" id="SM00331"/>
    </source>
</evidence>
<dbReference type="SUPFAM" id="SSF81606">
    <property type="entry name" value="PP2C-like"/>
    <property type="match status" value="1"/>
</dbReference>
<dbReference type="InterPro" id="IPR001932">
    <property type="entry name" value="PPM-type_phosphatase-like_dom"/>
</dbReference>
<organism evidence="4 5">
    <name type="scientific">Nocardioides massiliensis</name>
    <dbReference type="NCBI Taxonomy" id="1325935"/>
    <lineage>
        <taxon>Bacteria</taxon>
        <taxon>Bacillati</taxon>
        <taxon>Actinomycetota</taxon>
        <taxon>Actinomycetes</taxon>
        <taxon>Propionibacteriales</taxon>
        <taxon>Nocardioidaceae</taxon>
        <taxon>Nocardioides</taxon>
    </lineage>
</organism>
<feature type="transmembrane region" description="Helical" evidence="2">
    <location>
        <begin position="100"/>
        <end position="117"/>
    </location>
</feature>
<dbReference type="InterPro" id="IPR036457">
    <property type="entry name" value="PPM-type-like_dom_sf"/>
</dbReference>
<dbReference type="RefSeq" id="WP_306825097.1">
    <property type="nucleotide sequence ID" value="NZ_JAUSQM010000001.1"/>
</dbReference>
<keyword evidence="2" id="KW-1133">Transmembrane helix</keyword>
<feature type="transmembrane region" description="Helical" evidence="2">
    <location>
        <begin position="75"/>
        <end position="94"/>
    </location>
</feature>
<dbReference type="Proteomes" id="UP001240447">
    <property type="component" value="Unassembled WGS sequence"/>
</dbReference>
<dbReference type="EMBL" id="JAUSQM010000001">
    <property type="protein sequence ID" value="MDP9822332.1"/>
    <property type="molecule type" value="Genomic_DNA"/>
</dbReference>
<evidence type="ECO:0000313" key="4">
    <source>
        <dbReference type="EMBL" id="MDP9822332.1"/>
    </source>
</evidence>
<dbReference type="PANTHER" id="PTHR43156:SF2">
    <property type="entry name" value="STAGE II SPORULATION PROTEIN E"/>
    <property type="match status" value="1"/>
</dbReference>
<reference evidence="4 5" key="1">
    <citation type="submission" date="2023-07" db="EMBL/GenBank/DDBJ databases">
        <title>Sequencing the genomes of 1000 actinobacteria strains.</title>
        <authorList>
            <person name="Klenk H.-P."/>
        </authorList>
    </citation>
    <scope>NUCLEOTIDE SEQUENCE [LARGE SCALE GENOMIC DNA]</scope>
    <source>
        <strain evidence="4 5">GD13</strain>
    </source>
</reference>
<dbReference type="Pfam" id="PF07228">
    <property type="entry name" value="SpoIIE"/>
    <property type="match status" value="1"/>
</dbReference>
<name>A0ABT9NPX8_9ACTN</name>
<keyword evidence="1" id="KW-0378">Hydrolase</keyword>
<evidence type="ECO:0000313" key="5">
    <source>
        <dbReference type="Proteomes" id="UP001240447"/>
    </source>
</evidence>
<keyword evidence="2" id="KW-0812">Transmembrane</keyword>
<evidence type="ECO:0000256" key="1">
    <source>
        <dbReference type="ARBA" id="ARBA00022801"/>
    </source>
</evidence>
<dbReference type="SMART" id="SM00331">
    <property type="entry name" value="PP2C_SIG"/>
    <property type="match status" value="1"/>
</dbReference>
<dbReference type="Gene3D" id="3.60.40.10">
    <property type="entry name" value="PPM-type phosphatase domain"/>
    <property type="match status" value="1"/>
</dbReference>
<feature type="transmembrane region" description="Helical" evidence="2">
    <location>
        <begin position="29"/>
        <end position="46"/>
    </location>
</feature>
<accession>A0ABT9NPX8</accession>
<feature type="domain" description="PPM-type phosphatase" evidence="3">
    <location>
        <begin position="152"/>
        <end position="362"/>
    </location>
</feature>
<dbReference type="PANTHER" id="PTHR43156">
    <property type="entry name" value="STAGE II SPORULATION PROTEIN E-RELATED"/>
    <property type="match status" value="1"/>
</dbReference>
<keyword evidence="5" id="KW-1185">Reference proteome</keyword>
<gene>
    <name evidence="4" type="ORF">J2S59_002141</name>
</gene>
<dbReference type="InterPro" id="IPR052016">
    <property type="entry name" value="Bact_Sigma-Reg"/>
</dbReference>
<keyword evidence="2" id="KW-0472">Membrane</keyword>
<comment type="caution">
    <text evidence="4">The sequence shown here is derived from an EMBL/GenBank/DDBJ whole genome shotgun (WGS) entry which is preliminary data.</text>
</comment>
<protein>
    <recommendedName>
        <fullName evidence="3">PPM-type phosphatase domain-containing protein</fullName>
    </recommendedName>
</protein>